<evidence type="ECO:0000259" key="6">
    <source>
        <dbReference type="Pfam" id="PF08281"/>
    </source>
</evidence>
<organism evidence="7 8">
    <name type="scientific">Chitinophaga fulva</name>
    <dbReference type="NCBI Taxonomy" id="2728842"/>
    <lineage>
        <taxon>Bacteria</taxon>
        <taxon>Pseudomonadati</taxon>
        <taxon>Bacteroidota</taxon>
        <taxon>Chitinophagia</taxon>
        <taxon>Chitinophagales</taxon>
        <taxon>Chitinophagaceae</taxon>
        <taxon>Chitinophaga</taxon>
    </lineage>
</organism>
<name>A0A848GPR2_9BACT</name>
<comment type="similarity">
    <text evidence="1">Belongs to the sigma-70 factor family. ECF subfamily.</text>
</comment>
<dbReference type="InterPro" id="IPR007627">
    <property type="entry name" value="RNA_pol_sigma70_r2"/>
</dbReference>
<protein>
    <submittedName>
        <fullName evidence="7">RNA polymerase sigma-70 factor</fullName>
    </submittedName>
</protein>
<dbReference type="AlphaFoldDB" id="A0A848GPR2"/>
<evidence type="ECO:0000256" key="3">
    <source>
        <dbReference type="ARBA" id="ARBA00023082"/>
    </source>
</evidence>
<reference evidence="7 8" key="1">
    <citation type="submission" date="2020-04" db="EMBL/GenBank/DDBJ databases">
        <title>Chitinophaga sp. G-6-1-13 sp. nov., isolated from soil.</title>
        <authorList>
            <person name="Dahal R.H."/>
            <person name="Chaudhary D.K."/>
        </authorList>
    </citation>
    <scope>NUCLEOTIDE SEQUENCE [LARGE SCALE GENOMIC DNA]</scope>
    <source>
        <strain evidence="7 8">G-6-1-13</strain>
    </source>
</reference>
<dbReference type="Pfam" id="PF08281">
    <property type="entry name" value="Sigma70_r4_2"/>
    <property type="match status" value="1"/>
</dbReference>
<dbReference type="InterPro" id="IPR036388">
    <property type="entry name" value="WH-like_DNA-bd_sf"/>
</dbReference>
<dbReference type="NCBIfam" id="TIGR02985">
    <property type="entry name" value="Sig70_bacteroi1"/>
    <property type="match status" value="1"/>
</dbReference>
<feature type="domain" description="RNA polymerase sigma-70 region 2" evidence="5">
    <location>
        <begin position="25"/>
        <end position="91"/>
    </location>
</feature>
<dbReference type="GO" id="GO:0016987">
    <property type="term" value="F:sigma factor activity"/>
    <property type="evidence" value="ECO:0007669"/>
    <property type="project" value="UniProtKB-KW"/>
</dbReference>
<dbReference type="InterPro" id="IPR013325">
    <property type="entry name" value="RNA_pol_sigma_r2"/>
</dbReference>
<evidence type="ECO:0000256" key="4">
    <source>
        <dbReference type="ARBA" id="ARBA00023163"/>
    </source>
</evidence>
<evidence type="ECO:0000256" key="1">
    <source>
        <dbReference type="ARBA" id="ARBA00010641"/>
    </source>
</evidence>
<dbReference type="InterPro" id="IPR014284">
    <property type="entry name" value="RNA_pol_sigma-70_dom"/>
</dbReference>
<evidence type="ECO:0000313" key="8">
    <source>
        <dbReference type="Proteomes" id="UP000583266"/>
    </source>
</evidence>
<dbReference type="Proteomes" id="UP000583266">
    <property type="component" value="Unassembled WGS sequence"/>
</dbReference>
<dbReference type="SUPFAM" id="SSF88659">
    <property type="entry name" value="Sigma3 and sigma4 domains of RNA polymerase sigma factors"/>
    <property type="match status" value="1"/>
</dbReference>
<feature type="domain" description="RNA polymerase sigma factor 70 region 4 type 2" evidence="6">
    <location>
        <begin position="123"/>
        <end position="172"/>
    </location>
</feature>
<dbReference type="SUPFAM" id="SSF88946">
    <property type="entry name" value="Sigma2 domain of RNA polymerase sigma factors"/>
    <property type="match status" value="1"/>
</dbReference>
<dbReference type="GO" id="GO:0003677">
    <property type="term" value="F:DNA binding"/>
    <property type="evidence" value="ECO:0007669"/>
    <property type="project" value="InterPro"/>
</dbReference>
<dbReference type="EMBL" id="JABBGC010000001">
    <property type="protein sequence ID" value="NML38773.1"/>
    <property type="molecule type" value="Genomic_DNA"/>
</dbReference>
<dbReference type="Gene3D" id="1.10.1740.10">
    <property type="match status" value="1"/>
</dbReference>
<keyword evidence="3" id="KW-0731">Sigma factor</keyword>
<dbReference type="PANTHER" id="PTHR43133">
    <property type="entry name" value="RNA POLYMERASE ECF-TYPE SIGMA FACTO"/>
    <property type="match status" value="1"/>
</dbReference>
<dbReference type="Gene3D" id="1.10.10.10">
    <property type="entry name" value="Winged helix-like DNA-binding domain superfamily/Winged helix DNA-binding domain"/>
    <property type="match status" value="1"/>
</dbReference>
<comment type="caution">
    <text evidence="7">The sequence shown here is derived from an EMBL/GenBank/DDBJ whole genome shotgun (WGS) entry which is preliminary data.</text>
</comment>
<accession>A0A848GPR2</accession>
<dbReference type="InterPro" id="IPR013249">
    <property type="entry name" value="RNA_pol_sigma70_r4_t2"/>
</dbReference>
<dbReference type="CDD" id="cd06171">
    <property type="entry name" value="Sigma70_r4"/>
    <property type="match status" value="1"/>
</dbReference>
<dbReference type="InterPro" id="IPR039425">
    <property type="entry name" value="RNA_pol_sigma-70-like"/>
</dbReference>
<evidence type="ECO:0000313" key="7">
    <source>
        <dbReference type="EMBL" id="NML38773.1"/>
    </source>
</evidence>
<dbReference type="GO" id="GO:0006352">
    <property type="term" value="P:DNA-templated transcription initiation"/>
    <property type="evidence" value="ECO:0007669"/>
    <property type="project" value="InterPro"/>
</dbReference>
<dbReference type="InterPro" id="IPR013324">
    <property type="entry name" value="RNA_pol_sigma_r3/r4-like"/>
</dbReference>
<gene>
    <name evidence="7" type="ORF">HHL17_16315</name>
</gene>
<keyword evidence="8" id="KW-1185">Reference proteome</keyword>
<evidence type="ECO:0000259" key="5">
    <source>
        <dbReference type="Pfam" id="PF04542"/>
    </source>
</evidence>
<dbReference type="PANTHER" id="PTHR43133:SF46">
    <property type="entry name" value="RNA POLYMERASE SIGMA-70 FACTOR ECF SUBFAMILY"/>
    <property type="match status" value="1"/>
</dbReference>
<dbReference type="NCBIfam" id="TIGR02937">
    <property type="entry name" value="sigma70-ECF"/>
    <property type="match status" value="1"/>
</dbReference>
<proteinExistence type="inferred from homology"/>
<keyword evidence="2" id="KW-0805">Transcription regulation</keyword>
<keyword evidence="4" id="KW-0804">Transcription</keyword>
<dbReference type="RefSeq" id="WP_169225743.1">
    <property type="nucleotide sequence ID" value="NZ_JABBGC010000001.1"/>
</dbReference>
<dbReference type="Pfam" id="PF04542">
    <property type="entry name" value="Sigma70_r2"/>
    <property type="match status" value="1"/>
</dbReference>
<dbReference type="InterPro" id="IPR014327">
    <property type="entry name" value="RNA_pol_sigma70_bacteroid"/>
</dbReference>
<evidence type="ECO:0000256" key="2">
    <source>
        <dbReference type="ARBA" id="ARBA00023015"/>
    </source>
</evidence>
<sequence>MNNLLSEEDLRELLAQGSQDAFKELYNRYWKKIYKIALTYLKQSQEAEDIVQNIFIKLWLKRSALKTVQCMDSYLRVVTCNEVISYMRKHQLPQIPLDPNLELSADDSLLPHTVTISRESAALISKAIEKLPPQRRHIFKLSREQGLSYDQIASRTGIVRETVKKHIVRALVSIRQYLEVNK</sequence>